<gene>
    <name evidence="8" type="ORF">PSM36_2867</name>
</gene>
<dbReference type="InterPro" id="IPR007816">
    <property type="entry name" value="ResB-like_domain"/>
</dbReference>
<keyword evidence="5 6" id="KW-0472">Membrane</keyword>
<organism evidence="8 9">
    <name type="scientific">Proteiniphilum saccharofermentans</name>
    <dbReference type="NCBI Taxonomy" id="1642647"/>
    <lineage>
        <taxon>Bacteria</taxon>
        <taxon>Pseudomonadati</taxon>
        <taxon>Bacteroidota</taxon>
        <taxon>Bacteroidia</taxon>
        <taxon>Bacteroidales</taxon>
        <taxon>Dysgonomonadaceae</taxon>
        <taxon>Proteiniphilum</taxon>
    </lineage>
</organism>
<feature type="transmembrane region" description="Helical" evidence="6">
    <location>
        <begin position="43"/>
        <end position="67"/>
    </location>
</feature>
<dbReference type="RefSeq" id="WP_083711073.1">
    <property type="nucleotide sequence ID" value="NZ_LT605205.1"/>
</dbReference>
<name>A0A1R3T614_9BACT</name>
<dbReference type="STRING" id="1642647.PSM36_2867"/>
<feature type="transmembrane region" description="Helical" evidence="6">
    <location>
        <begin position="396"/>
        <end position="417"/>
    </location>
</feature>
<proteinExistence type="predicted"/>
<protein>
    <submittedName>
        <fullName evidence="8">ResB-like family</fullName>
    </submittedName>
</protein>
<feature type="domain" description="ResB-like" evidence="7">
    <location>
        <begin position="335"/>
        <end position="380"/>
    </location>
</feature>
<feature type="transmembrane region" description="Helical" evidence="6">
    <location>
        <begin position="120"/>
        <end position="147"/>
    </location>
</feature>
<evidence type="ECO:0000313" key="9">
    <source>
        <dbReference type="Proteomes" id="UP000187464"/>
    </source>
</evidence>
<comment type="subcellular location">
    <subcellularLocation>
        <location evidence="1">Membrane</location>
        <topology evidence="1">Multi-pass membrane protein</topology>
    </subcellularLocation>
</comment>
<evidence type="ECO:0000256" key="4">
    <source>
        <dbReference type="ARBA" id="ARBA00022989"/>
    </source>
</evidence>
<dbReference type="InterPro" id="IPR023494">
    <property type="entry name" value="Cyt_c_bgen_Ccs1/CcsB/ResB"/>
</dbReference>
<evidence type="ECO:0000256" key="1">
    <source>
        <dbReference type="ARBA" id="ARBA00004141"/>
    </source>
</evidence>
<dbReference type="Proteomes" id="UP000187464">
    <property type="component" value="Chromosome I"/>
</dbReference>
<dbReference type="KEGG" id="psac:PSM36_2867"/>
<dbReference type="PANTHER" id="PTHR31566:SF5">
    <property type="entry name" value="RESB-LIKE DOMAIN-CONTAINING PROTEIN"/>
    <property type="match status" value="1"/>
</dbReference>
<evidence type="ECO:0000259" key="7">
    <source>
        <dbReference type="Pfam" id="PF05140"/>
    </source>
</evidence>
<keyword evidence="3" id="KW-0201">Cytochrome c-type biogenesis</keyword>
<feature type="transmembrane region" description="Helical" evidence="6">
    <location>
        <begin position="20"/>
        <end position="37"/>
    </location>
</feature>
<feature type="domain" description="ResB-like" evidence="7">
    <location>
        <begin position="152"/>
        <end position="224"/>
    </location>
</feature>
<evidence type="ECO:0000256" key="6">
    <source>
        <dbReference type="SAM" id="Phobius"/>
    </source>
</evidence>
<dbReference type="PANTHER" id="PTHR31566">
    <property type="entry name" value="CYTOCHROME C BIOGENESIS PROTEIN CCS1, CHLOROPLASTIC"/>
    <property type="match status" value="1"/>
</dbReference>
<sequence length="424" mass="47102">MNKNTSRKIWDHPWGYAEGFIVAAGVLLSGILLQFAAGNIETALFASPVNTIVGALFVAGLLAVHFLSGKSRVVRWLSSVYATIPALVILLILAMILGILPQFAAGTEKGQLPPHPFTSLGWYQMTTSWPFVLLCFYNLSILGLTTLRRTTRKHTWREIGFYLNHLGLFIALLGGILGSADMERLTMTIQEGQVEWRGNLKTGEIKELPLAIQLDTFMIEEYEPKLVIIENGTGKMLPASRPESYMFEGIGKATQLAGVTLEITDYLPHAAIFRDSTFMNVVPMMMEGATTAIKVKADKPGLAQPIEGWVSNGSYLFPHIFLQIDEETSVAMPVQEVKKYSSHVTAFTESGITKEAVIEVNKPLQVEDWMIYQYSYDDTKGKYSDTSVFELVRDPWLKAVYTGIFMLLAGALFLFIAGPKKRTI</sequence>
<evidence type="ECO:0000256" key="5">
    <source>
        <dbReference type="ARBA" id="ARBA00023136"/>
    </source>
</evidence>
<accession>A0A1R3T614</accession>
<feature type="transmembrane region" description="Helical" evidence="6">
    <location>
        <begin position="79"/>
        <end position="100"/>
    </location>
</feature>
<dbReference type="GO" id="GO:0016020">
    <property type="term" value="C:membrane"/>
    <property type="evidence" value="ECO:0007669"/>
    <property type="project" value="UniProtKB-SubCell"/>
</dbReference>
<keyword evidence="4 6" id="KW-1133">Transmembrane helix</keyword>
<feature type="transmembrane region" description="Helical" evidence="6">
    <location>
        <begin position="159"/>
        <end position="180"/>
    </location>
</feature>
<dbReference type="GO" id="GO:0017004">
    <property type="term" value="P:cytochrome complex assembly"/>
    <property type="evidence" value="ECO:0007669"/>
    <property type="project" value="UniProtKB-KW"/>
</dbReference>
<dbReference type="EMBL" id="LT605205">
    <property type="protein sequence ID" value="SCD21662.1"/>
    <property type="molecule type" value="Genomic_DNA"/>
</dbReference>
<evidence type="ECO:0000256" key="2">
    <source>
        <dbReference type="ARBA" id="ARBA00022692"/>
    </source>
</evidence>
<dbReference type="Pfam" id="PF05140">
    <property type="entry name" value="ResB"/>
    <property type="match status" value="2"/>
</dbReference>
<dbReference type="AlphaFoldDB" id="A0A1R3T614"/>
<keyword evidence="2 6" id="KW-0812">Transmembrane</keyword>
<evidence type="ECO:0000256" key="3">
    <source>
        <dbReference type="ARBA" id="ARBA00022748"/>
    </source>
</evidence>
<keyword evidence="9" id="KW-1185">Reference proteome</keyword>
<evidence type="ECO:0000313" key="8">
    <source>
        <dbReference type="EMBL" id="SCD21662.1"/>
    </source>
</evidence>
<reference evidence="8 9" key="1">
    <citation type="submission" date="2016-08" db="EMBL/GenBank/DDBJ databases">
        <authorList>
            <person name="Seilhamer J.J."/>
        </authorList>
    </citation>
    <scope>NUCLEOTIDE SEQUENCE [LARGE SCALE GENOMIC DNA]</scope>
    <source>
        <strain evidence="8">M3/6</strain>
    </source>
</reference>